<evidence type="ECO:0000256" key="1">
    <source>
        <dbReference type="ARBA" id="ARBA00022801"/>
    </source>
</evidence>
<dbReference type="Pfam" id="PF08530">
    <property type="entry name" value="PepX_C"/>
    <property type="match status" value="1"/>
</dbReference>
<dbReference type="InterPro" id="IPR050585">
    <property type="entry name" value="Xaa-Pro_dipeptidyl-ppase/CocE"/>
</dbReference>
<dbReference type="Gene3D" id="3.40.50.1820">
    <property type="entry name" value="alpha/beta hydrolase"/>
    <property type="match status" value="1"/>
</dbReference>
<dbReference type="AlphaFoldDB" id="A0A1H7V356"/>
<dbReference type="SUPFAM" id="SSF49785">
    <property type="entry name" value="Galactose-binding domain-like"/>
    <property type="match status" value="1"/>
</dbReference>
<organism evidence="3 4">
    <name type="scientific">Rhodococcus maanshanensis</name>
    <dbReference type="NCBI Taxonomy" id="183556"/>
    <lineage>
        <taxon>Bacteria</taxon>
        <taxon>Bacillati</taxon>
        <taxon>Actinomycetota</taxon>
        <taxon>Actinomycetes</taxon>
        <taxon>Mycobacteriales</taxon>
        <taxon>Nocardiaceae</taxon>
        <taxon>Rhodococcus</taxon>
    </lineage>
</organism>
<dbReference type="Gene3D" id="2.60.120.260">
    <property type="entry name" value="Galactose-binding domain-like"/>
    <property type="match status" value="1"/>
</dbReference>
<dbReference type="EMBL" id="FOAW01000020">
    <property type="protein sequence ID" value="SEM03662.1"/>
    <property type="molecule type" value="Genomic_DNA"/>
</dbReference>
<dbReference type="InterPro" id="IPR005674">
    <property type="entry name" value="CocE/Ser_esterase"/>
</dbReference>
<sequence>MTRSYLRRPGALRRAGHRIANLIRPGVDIVPAPDVRADYDVAVPVRDGTVLRINVFHPDSAGPHPVIMSAHPYGKDRVPAHGRNRRAVSGQYRLMPQPARVRFSELTSWEAPDPLIWTAHGFVVVNADLRGGGTSEGVGSLFTDTEAQDYYDLIEWVAAQPWCTGRVGLDGVSYLALSQYRVAALRPPHLAALCVWEGFSDFYRDFAYPGGVREDGFSVFWSKATSREARVTDDIRAEILRRPDRDDWYADRTPDLARITVPMLVCASFSDHSLHSRGSFEAFRRAGSERKWLYTHRDGKWSHYYGPEATAERIRFFDHVLRDVDNGWDTRPAVRIAVHEQGPHPTEIHYADDWPPRDVETTTLHLRADGLLSDDAGPADGQRSFRSRGRPLAWTWTAPTDLDILGASALHLHVSLADAEDLNLFAVLRKFRNGREICFEGSYGFNADVVTKGWQRLAHQTLDPALSTPLQPVHTHHKPEPLTPGHPTPIDLALLPHATRLRRGEQLRLELSGRWPFARDPLRGQFPAWYRQSPNTACAIHTGPGTPSALTLTWRPVASN</sequence>
<dbReference type="InterPro" id="IPR000383">
    <property type="entry name" value="Xaa-Pro-like_dom"/>
</dbReference>
<reference evidence="4" key="1">
    <citation type="submission" date="2016-10" db="EMBL/GenBank/DDBJ databases">
        <authorList>
            <person name="Varghese N."/>
            <person name="Submissions S."/>
        </authorList>
    </citation>
    <scope>NUCLEOTIDE SEQUENCE [LARGE SCALE GENOMIC DNA]</scope>
    <source>
        <strain evidence="4">DSM 44675</strain>
    </source>
</reference>
<feature type="domain" description="Xaa-Pro dipeptidyl-peptidase C-terminal" evidence="2">
    <location>
        <begin position="314"/>
        <end position="551"/>
    </location>
</feature>
<evidence type="ECO:0000313" key="3">
    <source>
        <dbReference type="EMBL" id="SEM03662.1"/>
    </source>
</evidence>
<dbReference type="InterPro" id="IPR013736">
    <property type="entry name" value="Xaa-Pro_dipept_C"/>
</dbReference>
<gene>
    <name evidence="3" type="ORF">SAMN05444583_12069</name>
</gene>
<dbReference type="PANTHER" id="PTHR43056">
    <property type="entry name" value="PEPTIDASE S9 PROLYL OLIGOPEPTIDASE"/>
    <property type="match status" value="1"/>
</dbReference>
<dbReference type="PANTHER" id="PTHR43056:SF10">
    <property type="entry name" value="COCE_NOND FAMILY, PUTATIVE (AFU_ORTHOLOGUE AFUA_7G00600)-RELATED"/>
    <property type="match status" value="1"/>
</dbReference>
<dbReference type="NCBIfam" id="TIGR00976">
    <property type="entry name" value="CocE_NonD"/>
    <property type="match status" value="2"/>
</dbReference>
<keyword evidence="1" id="KW-0378">Hydrolase</keyword>
<protein>
    <recommendedName>
        <fullName evidence="2">Xaa-Pro dipeptidyl-peptidase C-terminal domain-containing protein</fullName>
    </recommendedName>
</protein>
<dbReference type="Gene3D" id="1.10.3020.20">
    <property type="match status" value="1"/>
</dbReference>
<dbReference type="Proteomes" id="UP000198677">
    <property type="component" value="Unassembled WGS sequence"/>
</dbReference>
<keyword evidence="4" id="KW-1185">Reference proteome</keyword>
<dbReference type="InterPro" id="IPR029058">
    <property type="entry name" value="AB_hydrolase_fold"/>
</dbReference>
<evidence type="ECO:0000259" key="2">
    <source>
        <dbReference type="SMART" id="SM00939"/>
    </source>
</evidence>
<dbReference type="SUPFAM" id="SSF53474">
    <property type="entry name" value="alpha/beta-Hydrolases"/>
    <property type="match status" value="1"/>
</dbReference>
<accession>A0A1H7V356</accession>
<dbReference type="RefSeq" id="WP_072752801.1">
    <property type="nucleotide sequence ID" value="NZ_FOAW01000020.1"/>
</dbReference>
<dbReference type="GO" id="GO:0008239">
    <property type="term" value="F:dipeptidyl-peptidase activity"/>
    <property type="evidence" value="ECO:0007669"/>
    <property type="project" value="InterPro"/>
</dbReference>
<dbReference type="SMART" id="SM00939">
    <property type="entry name" value="PepX_C"/>
    <property type="match status" value="1"/>
</dbReference>
<evidence type="ECO:0000313" key="4">
    <source>
        <dbReference type="Proteomes" id="UP000198677"/>
    </source>
</evidence>
<name>A0A1H7V356_9NOCA</name>
<dbReference type="Pfam" id="PF02129">
    <property type="entry name" value="Peptidase_S15"/>
    <property type="match status" value="1"/>
</dbReference>
<dbReference type="OrthoDB" id="5240615at2"/>
<proteinExistence type="predicted"/>
<dbReference type="InterPro" id="IPR008979">
    <property type="entry name" value="Galactose-bd-like_sf"/>
</dbReference>